<evidence type="ECO:0000256" key="3">
    <source>
        <dbReference type="SAM" id="SignalP"/>
    </source>
</evidence>
<organism evidence="5 6">
    <name type="scientific">Emiliania huxleyi (strain CCMP1516)</name>
    <dbReference type="NCBI Taxonomy" id="280463"/>
    <lineage>
        <taxon>Eukaryota</taxon>
        <taxon>Haptista</taxon>
        <taxon>Haptophyta</taxon>
        <taxon>Prymnesiophyceae</taxon>
        <taxon>Isochrysidales</taxon>
        <taxon>Noelaerhabdaceae</taxon>
        <taxon>Emiliania</taxon>
    </lineage>
</organism>
<reference evidence="6" key="1">
    <citation type="journal article" date="2013" name="Nature">
        <title>Pan genome of the phytoplankton Emiliania underpins its global distribution.</title>
        <authorList>
            <person name="Read B.A."/>
            <person name="Kegel J."/>
            <person name="Klute M.J."/>
            <person name="Kuo A."/>
            <person name="Lefebvre S.C."/>
            <person name="Maumus F."/>
            <person name="Mayer C."/>
            <person name="Miller J."/>
            <person name="Monier A."/>
            <person name="Salamov A."/>
            <person name="Young J."/>
            <person name="Aguilar M."/>
            <person name="Claverie J.M."/>
            <person name="Frickenhaus S."/>
            <person name="Gonzalez K."/>
            <person name="Herman E.K."/>
            <person name="Lin Y.C."/>
            <person name="Napier J."/>
            <person name="Ogata H."/>
            <person name="Sarno A.F."/>
            <person name="Shmutz J."/>
            <person name="Schroeder D."/>
            <person name="de Vargas C."/>
            <person name="Verret F."/>
            <person name="von Dassow P."/>
            <person name="Valentin K."/>
            <person name="Van de Peer Y."/>
            <person name="Wheeler G."/>
            <person name="Dacks J.B."/>
            <person name="Delwiche C.F."/>
            <person name="Dyhrman S.T."/>
            <person name="Glockner G."/>
            <person name="John U."/>
            <person name="Richards T."/>
            <person name="Worden A.Z."/>
            <person name="Zhang X."/>
            <person name="Grigoriev I.V."/>
            <person name="Allen A.E."/>
            <person name="Bidle K."/>
            <person name="Borodovsky M."/>
            <person name="Bowler C."/>
            <person name="Brownlee C."/>
            <person name="Cock J.M."/>
            <person name="Elias M."/>
            <person name="Gladyshev V.N."/>
            <person name="Groth M."/>
            <person name="Guda C."/>
            <person name="Hadaegh A."/>
            <person name="Iglesias-Rodriguez M.D."/>
            <person name="Jenkins J."/>
            <person name="Jones B.M."/>
            <person name="Lawson T."/>
            <person name="Leese F."/>
            <person name="Lindquist E."/>
            <person name="Lobanov A."/>
            <person name="Lomsadze A."/>
            <person name="Malik S.B."/>
            <person name="Marsh M.E."/>
            <person name="Mackinder L."/>
            <person name="Mock T."/>
            <person name="Mueller-Roeber B."/>
            <person name="Pagarete A."/>
            <person name="Parker M."/>
            <person name="Probert I."/>
            <person name="Quesneville H."/>
            <person name="Raines C."/>
            <person name="Rensing S.A."/>
            <person name="Riano-Pachon D.M."/>
            <person name="Richier S."/>
            <person name="Rokitta S."/>
            <person name="Shiraiwa Y."/>
            <person name="Soanes D.M."/>
            <person name="van der Giezen M."/>
            <person name="Wahlund T.M."/>
            <person name="Williams B."/>
            <person name="Wilson W."/>
            <person name="Wolfe G."/>
            <person name="Wurch L.L."/>
        </authorList>
    </citation>
    <scope>NUCLEOTIDE SEQUENCE</scope>
</reference>
<evidence type="ECO:0000313" key="6">
    <source>
        <dbReference type="Proteomes" id="UP000013827"/>
    </source>
</evidence>
<evidence type="ECO:0000313" key="5">
    <source>
        <dbReference type="EnsemblProtists" id="EOD10547"/>
    </source>
</evidence>
<dbReference type="PANTHER" id="PTHR43142:SF1">
    <property type="entry name" value="CARBOXYLIC ESTER HYDROLASE"/>
    <property type="match status" value="1"/>
</dbReference>
<dbReference type="AlphaFoldDB" id="A0A0D3IH12"/>
<dbReference type="ESTHER" id="emihu-r1blt2">
    <property type="family name" value="Carb_B_Root"/>
</dbReference>
<sequence>MHTRPLLAERLNDGQLPHGKTTPHRHCGLVVLSLLLLLACAWCASARSAVLTVEKETVEKESPAVIARTSCGVVQGRTQAGGVAAFRGIPFGEAGRFLPPTPAACWHGVLDALADGPGCPGMKPPYGPPAVSEQCLTLNVFTPVAALGNASARLSVLVWLYGGSLVEGSVASYGAIENLVSGSGGRAMLVAMNYRLGALGFAALEELASADPRGVSGNYGILDQQLAMRWVAKNAAAFGGDAAKVTLLGQSSGGTSILAHLAAPASRGLFHAAIPRSGIRILIQPALEWTRGLEWSALPYVDGVTITRGSLEAAREGYSAPLLLQMLEGELDWQPDPALAALRSRADAAAYIEAKLTPGFGAAAARLYSIYAGVGGENETLPAAPAYALTADTGATCGSLALAVEAGAARRRSGTAAVFLSLVRARPHHPLFLEDCHTPSIYAFHLFDFIAAMSVGAPTAAAVSAWGWDPDVSYWPGSRCGPYRPAPADVALGRALLRQWLSFAEHAGFPAGEGWRAVDDEPGWPAHYAHGVIGDGGRTTSEAPKGTIAVRTKSSTRAIHEHEQQNNNNNNNKATRHVTVQLTDRCEEEFEEDWTDIDASQLADVAAGWPVDAARAVKDLAQAGDGQKSLCHNSLRKRPTLPEALLTLRRCCLARRAGRGWKTLSRPLETRPLRQPPVRGMRTGGHAQARIQGNMLLAFNTLMPRLHAIYAARSAAAPDGFEEVINYWHRECGLPTDLRSQLHSLRIWANAARHHDAARWRRDGPRSEGEASRLVAAVTEAIGALEG</sequence>
<evidence type="ECO:0000259" key="4">
    <source>
        <dbReference type="Pfam" id="PF00135"/>
    </source>
</evidence>
<evidence type="ECO:0000256" key="2">
    <source>
        <dbReference type="ARBA" id="ARBA00022801"/>
    </source>
</evidence>
<dbReference type="PROSITE" id="PS00122">
    <property type="entry name" value="CARBOXYLESTERASE_B_1"/>
    <property type="match status" value="1"/>
</dbReference>
<comment type="similarity">
    <text evidence="1">Belongs to the type-B carboxylesterase/lipase family.</text>
</comment>
<keyword evidence="2" id="KW-0378">Hydrolase</keyword>
<dbReference type="SUPFAM" id="SSF53474">
    <property type="entry name" value="alpha/beta-Hydrolases"/>
    <property type="match status" value="1"/>
</dbReference>
<dbReference type="RefSeq" id="XP_005762976.1">
    <property type="nucleotide sequence ID" value="XM_005762919.1"/>
</dbReference>
<feature type="domain" description="Carboxylesterase type B" evidence="4">
    <location>
        <begin position="66"/>
        <end position="279"/>
    </location>
</feature>
<dbReference type="PaxDb" id="2903-EOD10547"/>
<proteinExistence type="inferred from homology"/>
<feature type="chain" id="PRO_5044291071" description="Carboxylesterase type B domain-containing protein" evidence="3">
    <location>
        <begin position="47"/>
        <end position="787"/>
    </location>
</feature>
<dbReference type="KEGG" id="ehx:EMIHUDRAFT_120546"/>
<keyword evidence="3" id="KW-0732">Signal</keyword>
<accession>A0A0D3IH12</accession>
<dbReference type="eggNOG" id="KOG4389">
    <property type="taxonomic scope" value="Eukaryota"/>
</dbReference>
<dbReference type="EnsemblProtists" id="EOD10547">
    <property type="protein sequence ID" value="EOD10547"/>
    <property type="gene ID" value="EMIHUDRAFT_120546"/>
</dbReference>
<feature type="signal peptide" evidence="3">
    <location>
        <begin position="1"/>
        <end position="46"/>
    </location>
</feature>
<keyword evidence="6" id="KW-1185">Reference proteome</keyword>
<protein>
    <recommendedName>
        <fullName evidence="4">Carboxylesterase type B domain-containing protein</fullName>
    </recommendedName>
</protein>
<dbReference type="HOGENOM" id="CLU_356594_0_0_1"/>
<name>A0A0D3IH12_EMIH1</name>
<dbReference type="Gene3D" id="3.40.50.1820">
    <property type="entry name" value="alpha/beta hydrolase"/>
    <property type="match status" value="1"/>
</dbReference>
<dbReference type="Pfam" id="PF00135">
    <property type="entry name" value="COesterase"/>
    <property type="match status" value="1"/>
</dbReference>
<dbReference type="InterPro" id="IPR002018">
    <property type="entry name" value="CarbesteraseB"/>
</dbReference>
<dbReference type="InterPro" id="IPR019826">
    <property type="entry name" value="Carboxylesterase_B_AS"/>
</dbReference>
<dbReference type="PANTHER" id="PTHR43142">
    <property type="entry name" value="CARBOXYLIC ESTER HYDROLASE"/>
    <property type="match status" value="1"/>
</dbReference>
<evidence type="ECO:0000256" key="1">
    <source>
        <dbReference type="ARBA" id="ARBA00005964"/>
    </source>
</evidence>
<dbReference type="GO" id="GO:0016787">
    <property type="term" value="F:hydrolase activity"/>
    <property type="evidence" value="ECO:0007669"/>
    <property type="project" value="UniProtKB-KW"/>
</dbReference>
<dbReference type="Proteomes" id="UP000013827">
    <property type="component" value="Unassembled WGS sequence"/>
</dbReference>
<dbReference type="InterPro" id="IPR029058">
    <property type="entry name" value="AB_hydrolase_fold"/>
</dbReference>
<reference evidence="5" key="2">
    <citation type="submission" date="2024-10" db="UniProtKB">
        <authorList>
            <consortium name="EnsemblProtists"/>
        </authorList>
    </citation>
    <scope>IDENTIFICATION</scope>
</reference>
<dbReference type="GeneID" id="17256698"/>
<dbReference type="STRING" id="2903.R1BLT2"/>